<dbReference type="AlphaFoldDB" id="A0A7X5X503"/>
<evidence type="ECO:0000313" key="2">
    <source>
        <dbReference type="EMBL" id="NIY65561.1"/>
    </source>
</evidence>
<dbReference type="EMBL" id="JAALLH010000001">
    <property type="protein sequence ID" value="NIY65561.1"/>
    <property type="molecule type" value="Genomic_DNA"/>
</dbReference>
<reference evidence="2 3" key="1">
    <citation type="submission" date="2020-02" db="EMBL/GenBank/DDBJ databases">
        <title>Streptomyces malaysiensis DSM14702 (JHCC583434, PFL_A843) Genome sequencing and assembly.</title>
        <authorList>
            <person name="Samborskyy M."/>
        </authorList>
    </citation>
    <scope>NUCLEOTIDE SEQUENCE [LARGE SCALE GENOMIC DNA]</scope>
    <source>
        <strain evidence="2 3">DSM 14702</strain>
    </source>
</reference>
<dbReference type="Proteomes" id="UP000536624">
    <property type="component" value="Unassembled WGS sequence"/>
</dbReference>
<feature type="region of interest" description="Disordered" evidence="1">
    <location>
        <begin position="64"/>
        <end position="129"/>
    </location>
</feature>
<proteinExistence type="predicted"/>
<name>A0A7X5X503_STRMQ</name>
<protein>
    <submittedName>
        <fullName evidence="2">Uncharacterized protein</fullName>
    </submittedName>
</protein>
<organism evidence="2 3">
    <name type="scientific">Streptomyces malaysiensis</name>
    <dbReference type="NCBI Taxonomy" id="92644"/>
    <lineage>
        <taxon>Bacteria</taxon>
        <taxon>Bacillati</taxon>
        <taxon>Actinomycetota</taxon>
        <taxon>Actinomycetes</taxon>
        <taxon>Kitasatosporales</taxon>
        <taxon>Streptomycetaceae</taxon>
        <taxon>Streptomyces</taxon>
        <taxon>Streptomyces violaceusniger group</taxon>
    </lineage>
</organism>
<gene>
    <name evidence="2" type="ORF">SMALB_3564</name>
</gene>
<comment type="caution">
    <text evidence="2">The sequence shown here is derived from an EMBL/GenBank/DDBJ whole genome shotgun (WGS) entry which is preliminary data.</text>
</comment>
<sequence>MHARRRLPGWLDPRRQPCRERLGQFLPLPLRCPQGRTLRECDAPTPRRLPHCWRFLIGGGHFDLWTPSGKSPKRPDQLSRRSIRPATPGDLGHLPSPSHFPRLDPPSARVATGPPENGSSARLDGQQPSRSCWPMRVRRLIRTNLPYSDDSI</sequence>
<evidence type="ECO:0000256" key="1">
    <source>
        <dbReference type="SAM" id="MobiDB-lite"/>
    </source>
</evidence>
<accession>A0A7X5X503</accession>
<evidence type="ECO:0000313" key="3">
    <source>
        <dbReference type="Proteomes" id="UP000536624"/>
    </source>
</evidence>